<proteinExistence type="predicted"/>
<evidence type="ECO:0000313" key="1">
    <source>
        <dbReference type="EMBL" id="VDN51530.1"/>
    </source>
</evidence>
<organism evidence="2 4">
    <name type="scientific">Dracunculus medinensis</name>
    <name type="common">Guinea worm</name>
    <dbReference type="NCBI Taxonomy" id="318479"/>
    <lineage>
        <taxon>Eukaryota</taxon>
        <taxon>Metazoa</taxon>
        <taxon>Ecdysozoa</taxon>
        <taxon>Nematoda</taxon>
        <taxon>Chromadorea</taxon>
        <taxon>Rhabditida</taxon>
        <taxon>Spirurina</taxon>
        <taxon>Dracunculoidea</taxon>
        <taxon>Dracunculidae</taxon>
        <taxon>Dracunculus</taxon>
    </lineage>
</organism>
<evidence type="ECO:0000313" key="3">
    <source>
        <dbReference type="Proteomes" id="UP000274756"/>
    </source>
</evidence>
<keyword evidence="3" id="KW-1185">Reference proteome</keyword>
<accession>A0A0N4UH81</accession>
<protein>
    <submittedName>
        <fullName evidence="1 4">Uncharacterized protein</fullName>
    </submittedName>
</protein>
<name>A0A0N4UH81_DRAME</name>
<dbReference type="WBParaSite" id="DME_0000688901-mRNA-1">
    <property type="protein sequence ID" value="DME_0000688901-mRNA-1"/>
    <property type="gene ID" value="DME_0000688901"/>
</dbReference>
<reference evidence="4" key="1">
    <citation type="submission" date="2017-02" db="UniProtKB">
        <authorList>
            <consortium name="WormBaseParasite"/>
        </authorList>
    </citation>
    <scope>IDENTIFICATION</scope>
</reference>
<reference evidence="1 3" key="2">
    <citation type="submission" date="2018-11" db="EMBL/GenBank/DDBJ databases">
        <authorList>
            <consortium name="Pathogen Informatics"/>
        </authorList>
    </citation>
    <scope>NUCLEOTIDE SEQUENCE [LARGE SCALE GENOMIC DNA]</scope>
</reference>
<dbReference type="EMBL" id="UYYG01000023">
    <property type="protein sequence ID" value="VDN51530.1"/>
    <property type="molecule type" value="Genomic_DNA"/>
</dbReference>
<gene>
    <name evidence="1" type="ORF">DME_LOCUS1503</name>
</gene>
<dbReference type="Proteomes" id="UP000038040">
    <property type="component" value="Unplaced"/>
</dbReference>
<evidence type="ECO:0000313" key="2">
    <source>
        <dbReference type="Proteomes" id="UP000038040"/>
    </source>
</evidence>
<dbReference type="Proteomes" id="UP000274756">
    <property type="component" value="Unassembled WGS sequence"/>
</dbReference>
<evidence type="ECO:0000313" key="4">
    <source>
        <dbReference type="WBParaSite" id="DME_0000688901-mRNA-1"/>
    </source>
</evidence>
<dbReference type="AlphaFoldDB" id="A0A0N4UH81"/>
<sequence>MSTNKDLMIKNNYDITEWILIKQAQSDGITKQQIDIWNLYLDEKDDLNRSMKSCTMQELNTCYMDTWLVNDGGPNHSKYRRCQIRHNFMSENQESLNRLVLIVWELSIRIDNGVVKRCPVLLHEQCT</sequence>